<dbReference type="InterPro" id="IPR036868">
    <property type="entry name" value="TusA-like_sf"/>
</dbReference>
<keyword evidence="4" id="KW-1185">Reference proteome</keyword>
<dbReference type="RefSeq" id="WP_151698593.1">
    <property type="nucleotide sequence ID" value="NZ_CP031223.1"/>
</dbReference>
<feature type="domain" description="Rhodanese" evidence="2">
    <location>
        <begin position="100"/>
        <end position="184"/>
    </location>
</feature>
<dbReference type="InterPro" id="IPR001763">
    <property type="entry name" value="Rhodanese-like_dom"/>
</dbReference>
<comment type="similarity">
    <text evidence="1">Belongs to the sulfur carrier protein TusA family.</text>
</comment>
<evidence type="ECO:0000313" key="3">
    <source>
        <dbReference type="EMBL" id="QFF97648.1"/>
    </source>
</evidence>
<dbReference type="Gene3D" id="3.40.250.10">
    <property type="entry name" value="Rhodanese-like domain"/>
    <property type="match status" value="1"/>
</dbReference>
<evidence type="ECO:0000259" key="2">
    <source>
        <dbReference type="PROSITE" id="PS50206"/>
    </source>
</evidence>
<dbReference type="SUPFAM" id="SSF64307">
    <property type="entry name" value="SirA-like"/>
    <property type="match status" value="1"/>
</dbReference>
<dbReference type="PROSITE" id="PS50206">
    <property type="entry name" value="RHODANESE_3"/>
    <property type="match status" value="1"/>
</dbReference>
<accession>A0A5J6SIL3</accession>
<dbReference type="InterPro" id="IPR001455">
    <property type="entry name" value="TusA-like"/>
</dbReference>
<dbReference type="Gene3D" id="3.30.110.40">
    <property type="entry name" value="TusA-like domain"/>
    <property type="match status" value="1"/>
</dbReference>
<sequence>MNLNADFTLDAQGLACPMPIVKTKKAMNDLVDGQILEVVATDKGSKADLAAWSESVGHQYIGTREEGDVLKHYIRKCSNDIIIEKQHEQVIRIDELLTKVSEGGIILDVREEAEYAFGHIEGAKSIPMGDLEKRMDELDKNQAIYVICRTGKRSDLAAQKLSNSDFANVWNVMPGMMQWTGKEKKQYKFGGIQNDKQSSNYSK</sequence>
<reference evidence="3 4" key="1">
    <citation type="submission" date="2018-07" db="EMBL/GenBank/DDBJ databases">
        <title>Complete genome sequence of Psychrobacillus sp. PB01, isolated from iceberg, and comparative genome analysis of Psychrobacillus strains.</title>
        <authorList>
            <person name="Lee P.C."/>
        </authorList>
    </citation>
    <scope>NUCLEOTIDE SEQUENCE [LARGE SCALE GENOMIC DNA]</scope>
    <source>
        <strain evidence="3 4">PB01</strain>
    </source>
</reference>
<gene>
    <name evidence="3" type="ORF">PB01_01840</name>
</gene>
<proteinExistence type="inferred from homology"/>
<protein>
    <recommendedName>
        <fullName evidence="2">Rhodanese domain-containing protein</fullName>
    </recommendedName>
</protein>
<dbReference type="OrthoDB" id="9796234at2"/>
<dbReference type="Pfam" id="PF01206">
    <property type="entry name" value="TusA"/>
    <property type="match status" value="1"/>
</dbReference>
<dbReference type="KEGG" id="psyo:PB01_01840"/>
<dbReference type="CDD" id="cd00291">
    <property type="entry name" value="SirA_YedF_YeeD"/>
    <property type="match status" value="1"/>
</dbReference>
<dbReference type="Proteomes" id="UP000325517">
    <property type="component" value="Chromosome"/>
</dbReference>
<dbReference type="PANTHER" id="PTHR33279">
    <property type="entry name" value="SULFUR CARRIER PROTEIN YEDF-RELATED"/>
    <property type="match status" value="1"/>
</dbReference>
<dbReference type="InterPro" id="IPR036873">
    <property type="entry name" value="Rhodanese-like_dom_sf"/>
</dbReference>
<dbReference type="AlphaFoldDB" id="A0A5J6SIL3"/>
<organism evidence="3 4">
    <name type="scientific">Psychrobacillus glaciei</name>
    <dbReference type="NCBI Taxonomy" id="2283160"/>
    <lineage>
        <taxon>Bacteria</taxon>
        <taxon>Bacillati</taxon>
        <taxon>Bacillota</taxon>
        <taxon>Bacilli</taxon>
        <taxon>Bacillales</taxon>
        <taxon>Bacillaceae</taxon>
        <taxon>Psychrobacillus</taxon>
    </lineage>
</organism>
<dbReference type="CDD" id="cd00158">
    <property type="entry name" value="RHOD"/>
    <property type="match status" value="1"/>
</dbReference>
<name>A0A5J6SIL3_9BACI</name>
<dbReference type="SMART" id="SM00450">
    <property type="entry name" value="RHOD"/>
    <property type="match status" value="1"/>
</dbReference>
<evidence type="ECO:0000256" key="1">
    <source>
        <dbReference type="ARBA" id="ARBA00008984"/>
    </source>
</evidence>
<dbReference type="PROSITE" id="PS01148">
    <property type="entry name" value="UPF0033"/>
    <property type="match status" value="1"/>
</dbReference>
<dbReference type="SUPFAM" id="SSF52821">
    <property type="entry name" value="Rhodanese/Cell cycle control phosphatase"/>
    <property type="match status" value="1"/>
</dbReference>
<dbReference type="Pfam" id="PF00581">
    <property type="entry name" value="Rhodanese"/>
    <property type="match status" value="1"/>
</dbReference>
<dbReference type="EMBL" id="CP031223">
    <property type="protein sequence ID" value="QFF97648.1"/>
    <property type="molecule type" value="Genomic_DNA"/>
</dbReference>
<evidence type="ECO:0000313" key="4">
    <source>
        <dbReference type="Proteomes" id="UP000325517"/>
    </source>
</evidence>
<dbReference type="PANTHER" id="PTHR33279:SF6">
    <property type="entry name" value="SULFUR CARRIER PROTEIN YEDF-RELATED"/>
    <property type="match status" value="1"/>
</dbReference>